<evidence type="ECO:0000313" key="12">
    <source>
        <dbReference type="Proteomes" id="UP000182692"/>
    </source>
</evidence>
<dbReference type="SUPFAM" id="SSF55785">
    <property type="entry name" value="PYP-like sensor domain (PAS domain)"/>
    <property type="match status" value="2"/>
</dbReference>
<dbReference type="GeneID" id="35869605"/>
<comment type="subcellular location">
    <subcellularLocation>
        <location evidence="1">Membrane</location>
    </subcellularLocation>
</comment>
<dbReference type="Pfam" id="PF13188">
    <property type="entry name" value="PAS_8"/>
    <property type="match status" value="3"/>
</dbReference>
<evidence type="ECO:0000256" key="5">
    <source>
        <dbReference type="PROSITE-ProRule" id="PRU00284"/>
    </source>
</evidence>
<dbReference type="CDD" id="cd11386">
    <property type="entry name" value="MCP_signal"/>
    <property type="match status" value="1"/>
</dbReference>
<dbReference type="InterPro" id="IPR004090">
    <property type="entry name" value="Chemotax_Me-accpt_rcpt"/>
</dbReference>
<dbReference type="Gene3D" id="1.10.287.950">
    <property type="entry name" value="Methyl-accepting chemotaxis protein"/>
    <property type="match status" value="1"/>
</dbReference>
<dbReference type="RefSeq" id="WP_017010795.1">
    <property type="nucleotide sequence ID" value="NZ_FOWR01000067.1"/>
</dbReference>
<feature type="region of interest" description="Disordered" evidence="7">
    <location>
        <begin position="508"/>
        <end position="562"/>
    </location>
</feature>
<evidence type="ECO:0000256" key="2">
    <source>
        <dbReference type="ARBA" id="ARBA00022481"/>
    </source>
</evidence>
<dbReference type="SUPFAM" id="SSF58104">
    <property type="entry name" value="Methyl-accepting chemotaxis protein (MCP) signaling domain"/>
    <property type="match status" value="1"/>
</dbReference>
<dbReference type="SMART" id="SM00283">
    <property type="entry name" value="MA"/>
    <property type="match status" value="1"/>
</dbReference>
<dbReference type="CDD" id="cd06225">
    <property type="entry name" value="HAMP"/>
    <property type="match status" value="1"/>
</dbReference>
<comment type="similarity">
    <text evidence="4">Belongs to the methyl-accepting chemotaxis (MCP) protein family.</text>
</comment>
<dbReference type="Pfam" id="PF00015">
    <property type="entry name" value="MCPsignal"/>
    <property type="match status" value="1"/>
</dbReference>
<feature type="domain" description="Methyl-accepting transducer" evidence="8">
    <location>
        <begin position="495"/>
        <end position="724"/>
    </location>
</feature>
<dbReference type="Gene3D" id="1.20.120.1530">
    <property type="match status" value="1"/>
</dbReference>
<dbReference type="CDD" id="cd00130">
    <property type="entry name" value="PAS"/>
    <property type="match status" value="1"/>
</dbReference>
<dbReference type="EMBL" id="FOWR01000067">
    <property type="protein sequence ID" value="SFQ32691.1"/>
    <property type="molecule type" value="Genomic_DNA"/>
</dbReference>
<dbReference type="NCBIfam" id="NF041847">
    <property type="entry name" value="transduc_aer2_vibrio"/>
    <property type="match status" value="1"/>
</dbReference>
<name>A0A1I5XL47_9GAMM</name>
<evidence type="ECO:0000256" key="1">
    <source>
        <dbReference type="ARBA" id="ARBA00004370"/>
    </source>
</evidence>
<reference evidence="11 12" key="1">
    <citation type="submission" date="2016-10" db="EMBL/GenBank/DDBJ databases">
        <authorList>
            <person name="de Groot N.N."/>
        </authorList>
    </citation>
    <scope>NUCLEOTIDE SEQUENCE [LARGE SCALE GENOMIC DNA]</scope>
    <source>
        <strain evidence="11 12">DSM 15893</strain>
    </source>
</reference>
<evidence type="ECO:0000256" key="6">
    <source>
        <dbReference type="SAM" id="Coils"/>
    </source>
</evidence>
<evidence type="ECO:0000259" key="10">
    <source>
        <dbReference type="PROSITE" id="PS50885"/>
    </source>
</evidence>
<dbReference type="InterPro" id="IPR051310">
    <property type="entry name" value="MCP_chemotaxis"/>
</dbReference>
<feature type="coiled-coil region" evidence="6">
    <location>
        <begin position="695"/>
        <end position="722"/>
    </location>
</feature>
<dbReference type="Proteomes" id="UP000182692">
    <property type="component" value="Unassembled WGS sequence"/>
</dbReference>
<feature type="compositionally biased region" description="Low complexity" evidence="7">
    <location>
        <begin position="767"/>
        <end position="776"/>
    </location>
</feature>
<organism evidence="11 12">
    <name type="scientific">Enterovibrio norvegicus DSM 15893</name>
    <dbReference type="NCBI Taxonomy" id="1121869"/>
    <lineage>
        <taxon>Bacteria</taxon>
        <taxon>Pseudomonadati</taxon>
        <taxon>Pseudomonadota</taxon>
        <taxon>Gammaproteobacteria</taxon>
        <taxon>Vibrionales</taxon>
        <taxon>Vibrionaceae</taxon>
        <taxon>Enterovibrio</taxon>
    </lineage>
</organism>
<dbReference type="GO" id="GO:0007165">
    <property type="term" value="P:signal transduction"/>
    <property type="evidence" value="ECO:0007669"/>
    <property type="project" value="UniProtKB-KW"/>
</dbReference>
<dbReference type="SMART" id="SM00304">
    <property type="entry name" value="HAMP"/>
    <property type="match status" value="1"/>
</dbReference>
<keyword evidence="6" id="KW-0175">Coiled coil</keyword>
<dbReference type="InterPro" id="IPR003660">
    <property type="entry name" value="HAMP_dom"/>
</dbReference>
<keyword evidence="2" id="KW-0488">Methylation</keyword>
<dbReference type="InterPro" id="IPR004089">
    <property type="entry name" value="MCPsignal_dom"/>
</dbReference>
<feature type="domain" description="PAS" evidence="9">
    <location>
        <begin position="275"/>
        <end position="317"/>
    </location>
</feature>
<dbReference type="PROSITE" id="PS50111">
    <property type="entry name" value="CHEMOTAXIS_TRANSDUC_2"/>
    <property type="match status" value="1"/>
</dbReference>
<feature type="domain" description="HAMP" evidence="10">
    <location>
        <begin position="438"/>
        <end position="490"/>
    </location>
</feature>
<evidence type="ECO:0000259" key="8">
    <source>
        <dbReference type="PROSITE" id="PS50111"/>
    </source>
</evidence>
<dbReference type="PANTHER" id="PTHR43531:SF14">
    <property type="entry name" value="METHYL-ACCEPTING CHEMOTAXIS PROTEIN I-RELATED"/>
    <property type="match status" value="1"/>
</dbReference>
<dbReference type="InterPro" id="IPR000014">
    <property type="entry name" value="PAS"/>
</dbReference>
<dbReference type="PANTHER" id="PTHR43531">
    <property type="entry name" value="PROTEIN ICFG"/>
    <property type="match status" value="1"/>
</dbReference>
<dbReference type="OrthoDB" id="9765776at2"/>
<dbReference type="PROSITE" id="PS50885">
    <property type="entry name" value="HAMP"/>
    <property type="match status" value="1"/>
</dbReference>
<dbReference type="PROSITE" id="PS50112">
    <property type="entry name" value="PAS"/>
    <property type="match status" value="1"/>
</dbReference>
<keyword evidence="3 5" id="KW-0807">Transducer</keyword>
<evidence type="ECO:0000313" key="11">
    <source>
        <dbReference type="EMBL" id="SFQ32691.1"/>
    </source>
</evidence>
<evidence type="ECO:0000256" key="3">
    <source>
        <dbReference type="ARBA" id="ARBA00023224"/>
    </source>
</evidence>
<feature type="compositionally biased region" description="Polar residues" evidence="7">
    <location>
        <begin position="523"/>
        <end position="559"/>
    </location>
</feature>
<sequence>MSWWNREKAVEKQQRNEERALKAHIVSALDTAQTALMMVDRDFKVFYVNKKSVELLRQHEALFRKQWPSFRAEKDWIEGTCIDLFHKNPEHQRKMLSNPNNLPHVANIEIEDVTLRLVVGAVIDANGEYVGNTLEWDDITEDIKKDNERSRLQAAIDQSLTAIVLIDRDFSITYVNEQTLALFDKHQPSFRDVWPGFTATREWLMGRCIDEFHKNPAHQRQLLSNPANLPYKTDISVSELTIELNVAAITDAKGNYIGNSLEWRDVTEIRQNELKVGRLVSAVEGMTTNIMMADKDGNILFLNPAVKRLLQKREEQLRRTFPGFSVESLVGRNIDIFHKNPAHQRSIISNPDRLPFTAKIKVEELEFELTCIAMFDPGGNYIGPALQWVDITEQMMGQREVQGLINDASQGLLDSRMDTSKYSGFMANLSESINGLLDNMVGPLNTCREVMTEVSNGNLKVSMPEDYKGEFAELSAAVNTSIVNLRDMVEKITASSVRVAAASGEIADGNSDLSERTEEQAASLEQTAASMEEMTSTVKQNAESANSANRLSQDASSKAQKGGGVVKQAVSAMGEINKASKRIADIISVIDEIAFQTNLLALNAAVEAARAGEQGRGFAVVAGEVRNLAQRSAGAAKEIKDLIKDSVEKVSEGSRLVDESGDVLNEIVDAVGEVTLLISKINSASQEQATGIDEISKAVVKMDEMTQQNAALVEEASAASQSLRDEGSELMNLIGFFQVDSARTGFNAVTAEPIKSFRQPTPPPPKVKSSAAKKVANGTTAAVPPSVSSQDDWEEF</sequence>
<dbReference type="Pfam" id="PF18947">
    <property type="entry name" value="HAMP_2"/>
    <property type="match status" value="1"/>
</dbReference>
<dbReference type="InterPro" id="IPR035965">
    <property type="entry name" value="PAS-like_dom_sf"/>
</dbReference>
<evidence type="ECO:0000256" key="7">
    <source>
        <dbReference type="SAM" id="MobiDB-lite"/>
    </source>
</evidence>
<proteinExistence type="inferred from homology"/>
<dbReference type="GO" id="GO:0006935">
    <property type="term" value="P:chemotaxis"/>
    <property type="evidence" value="ECO:0007669"/>
    <property type="project" value="InterPro"/>
</dbReference>
<dbReference type="AlphaFoldDB" id="A0A1I5XL47"/>
<dbReference type="STRING" id="1121869.SAMN03084138_04757"/>
<gene>
    <name evidence="11" type="ORF">SAMN03084138_04757</name>
</gene>
<dbReference type="GO" id="GO:0005886">
    <property type="term" value="C:plasma membrane"/>
    <property type="evidence" value="ECO:0007669"/>
    <property type="project" value="TreeGrafter"/>
</dbReference>
<dbReference type="Gene3D" id="3.30.450.20">
    <property type="entry name" value="PAS domain"/>
    <property type="match status" value="3"/>
</dbReference>
<feature type="region of interest" description="Disordered" evidence="7">
    <location>
        <begin position="754"/>
        <end position="796"/>
    </location>
</feature>
<evidence type="ECO:0000259" key="9">
    <source>
        <dbReference type="PROSITE" id="PS50112"/>
    </source>
</evidence>
<dbReference type="FunFam" id="1.10.287.950:FF:000001">
    <property type="entry name" value="Methyl-accepting chemotaxis sensory transducer"/>
    <property type="match status" value="1"/>
</dbReference>
<dbReference type="PRINTS" id="PR00260">
    <property type="entry name" value="CHEMTRNSDUCR"/>
</dbReference>
<dbReference type="SMART" id="SM00091">
    <property type="entry name" value="PAS"/>
    <property type="match status" value="3"/>
</dbReference>
<accession>A0A1I5XL47</accession>
<evidence type="ECO:0000256" key="4">
    <source>
        <dbReference type="ARBA" id="ARBA00029447"/>
    </source>
</evidence>
<dbReference type="FunFam" id="3.30.450.20:FF:000075">
    <property type="entry name" value="Methyl-accepting chemotaxis protein"/>
    <property type="match status" value="1"/>
</dbReference>
<protein>
    <submittedName>
        <fullName evidence="11">Methyl-accepting chemotaxis protein</fullName>
    </submittedName>
</protein>
<dbReference type="GO" id="GO:0004888">
    <property type="term" value="F:transmembrane signaling receptor activity"/>
    <property type="evidence" value="ECO:0007669"/>
    <property type="project" value="InterPro"/>
</dbReference>